<reference evidence="1" key="2">
    <citation type="journal article" date="2023" name="Microbiol Resour">
        <title>Decontamination and Annotation of the Draft Genome Sequence of the Oomycete Lagenidium giganteum ARSEF 373.</title>
        <authorList>
            <person name="Morgan W.R."/>
            <person name="Tartar A."/>
        </authorList>
    </citation>
    <scope>NUCLEOTIDE SEQUENCE</scope>
    <source>
        <strain evidence="1">ARSEF 373</strain>
    </source>
</reference>
<dbReference type="EMBL" id="DAKRPA010000271">
    <property type="protein sequence ID" value="DAZ94073.1"/>
    <property type="molecule type" value="Genomic_DNA"/>
</dbReference>
<dbReference type="AlphaFoldDB" id="A0AAV2YL71"/>
<organism evidence="1 2">
    <name type="scientific">Lagenidium giganteum</name>
    <dbReference type="NCBI Taxonomy" id="4803"/>
    <lineage>
        <taxon>Eukaryota</taxon>
        <taxon>Sar</taxon>
        <taxon>Stramenopiles</taxon>
        <taxon>Oomycota</taxon>
        <taxon>Peronosporomycetes</taxon>
        <taxon>Pythiales</taxon>
        <taxon>Pythiaceae</taxon>
    </lineage>
</organism>
<name>A0AAV2YL71_9STRA</name>
<protein>
    <submittedName>
        <fullName evidence="1">Uncharacterized protein</fullName>
    </submittedName>
</protein>
<proteinExistence type="predicted"/>
<accession>A0AAV2YL71</accession>
<evidence type="ECO:0000313" key="2">
    <source>
        <dbReference type="Proteomes" id="UP001146120"/>
    </source>
</evidence>
<keyword evidence="2" id="KW-1185">Reference proteome</keyword>
<reference evidence="1" key="1">
    <citation type="submission" date="2022-11" db="EMBL/GenBank/DDBJ databases">
        <authorList>
            <person name="Morgan W.R."/>
            <person name="Tartar A."/>
        </authorList>
    </citation>
    <scope>NUCLEOTIDE SEQUENCE</scope>
    <source>
        <strain evidence="1">ARSEF 373</strain>
    </source>
</reference>
<gene>
    <name evidence="1" type="ORF">N0F65_006660</name>
</gene>
<evidence type="ECO:0000313" key="1">
    <source>
        <dbReference type="EMBL" id="DAZ94073.1"/>
    </source>
</evidence>
<dbReference type="Proteomes" id="UP001146120">
    <property type="component" value="Unassembled WGS sequence"/>
</dbReference>
<sequence length="174" mass="19620">MMAASMSGMNTSHLHFAATTQQRHQPPVVVICTCGAKDFKRGAIAALPEQQKWLDKVQLMETQKIKSEDPLSSSDYTPTARKRSWWRRLLGKGPKCICRRQSPVTTISIEENKPVCIRIPDEYVGVVSVLVAGKRVPYTRDMVRTRRDNLTPLRAIPEDKCHTAPYVSSLVIDE</sequence>
<comment type="caution">
    <text evidence="1">The sequence shown here is derived from an EMBL/GenBank/DDBJ whole genome shotgun (WGS) entry which is preliminary data.</text>
</comment>